<feature type="compositionally biased region" description="Basic and acidic residues" evidence="14">
    <location>
        <begin position="50"/>
        <end position="60"/>
    </location>
</feature>
<keyword evidence="8" id="KW-0547">Nucleotide-binding</keyword>
<evidence type="ECO:0000313" key="19">
    <source>
        <dbReference type="Proteomes" id="UP000009229"/>
    </source>
</evidence>
<feature type="transmembrane region" description="Helical" evidence="15">
    <location>
        <begin position="162"/>
        <end position="188"/>
    </location>
</feature>
<evidence type="ECO:0000256" key="12">
    <source>
        <dbReference type="ARBA" id="ARBA00023012"/>
    </source>
</evidence>
<evidence type="ECO:0000256" key="10">
    <source>
        <dbReference type="ARBA" id="ARBA00022840"/>
    </source>
</evidence>
<evidence type="ECO:0000259" key="17">
    <source>
        <dbReference type="PROSITE" id="PS50885"/>
    </source>
</evidence>
<organism evidence="18 19">
    <name type="scientific">Desulfofundulus kuznetsovii (strain DSM 6115 / VKM B-1805 / 17)</name>
    <name type="common">Desulfotomaculum kuznetsovii</name>
    <dbReference type="NCBI Taxonomy" id="760568"/>
    <lineage>
        <taxon>Bacteria</taxon>
        <taxon>Bacillati</taxon>
        <taxon>Bacillota</taxon>
        <taxon>Clostridia</taxon>
        <taxon>Eubacteriales</taxon>
        <taxon>Peptococcaceae</taxon>
        <taxon>Desulfofundulus</taxon>
    </lineage>
</organism>
<sequence length="461" mass="53023">MKKISLTVKMWLALSLVSLLVYVIVILIMPFLVRNFFTLNMMGPQAPPEKPLEKNARREAPPPAPPPGPPVLGRPEFRIRDFIVLEDGTTIPAEAGQMFSSSFIREILQNAVAQKASARLYEYNRGQENIRYVIRKEQAYGRPLYRVALIRKSEEDRFIKSLLLNFLVFTGIALIISWFASLFIARYLTRPLIQMERHVKRIANRNWHEPLEVNRGDEIGRLARSIEVMRRQLVRQDEMQQSLLQNISHELKTPVMVIRSYAQAIQDGVYPRGDLAGSIQVIDEEGARLEKLVKQLLYLTRLDYLATREQVQKEVKLNTLVENIVQRLCPQRPEISCRMDLQPVSIWGDEEVLRVMVENLLENHLRYALSRLEISLGLSDEKKEIVLSFWNDGSRIEPHILDQLFQPFHKGREGKFGLGLTIVQRIVKMYQGEISLKNERGGVSSTVIIPLGNIKLKPVTS</sequence>
<evidence type="ECO:0000256" key="4">
    <source>
        <dbReference type="ARBA" id="ARBA00022475"/>
    </source>
</evidence>
<accession>A0AAU8PFJ9</accession>
<evidence type="ECO:0000256" key="1">
    <source>
        <dbReference type="ARBA" id="ARBA00000085"/>
    </source>
</evidence>
<evidence type="ECO:0000256" key="6">
    <source>
        <dbReference type="ARBA" id="ARBA00022679"/>
    </source>
</evidence>
<dbReference type="Pfam" id="PF00672">
    <property type="entry name" value="HAMP"/>
    <property type="match status" value="1"/>
</dbReference>
<dbReference type="PANTHER" id="PTHR45528:SF1">
    <property type="entry name" value="SENSOR HISTIDINE KINASE CPXA"/>
    <property type="match status" value="1"/>
</dbReference>
<dbReference type="SMART" id="SM00388">
    <property type="entry name" value="HisKA"/>
    <property type="match status" value="1"/>
</dbReference>
<keyword evidence="4" id="KW-1003">Cell membrane</keyword>
<dbReference type="InterPro" id="IPR036097">
    <property type="entry name" value="HisK_dim/P_sf"/>
</dbReference>
<dbReference type="EMBL" id="CP002770">
    <property type="protein sequence ID" value="AEG16815.1"/>
    <property type="molecule type" value="Genomic_DNA"/>
</dbReference>
<dbReference type="PROSITE" id="PS50109">
    <property type="entry name" value="HIS_KIN"/>
    <property type="match status" value="1"/>
</dbReference>
<dbReference type="Gene3D" id="1.10.287.130">
    <property type="match status" value="1"/>
</dbReference>
<dbReference type="SUPFAM" id="SSF55874">
    <property type="entry name" value="ATPase domain of HSP90 chaperone/DNA topoisomerase II/histidine kinase"/>
    <property type="match status" value="1"/>
</dbReference>
<keyword evidence="7 15" id="KW-0812">Transmembrane</keyword>
<evidence type="ECO:0000256" key="3">
    <source>
        <dbReference type="ARBA" id="ARBA00012438"/>
    </source>
</evidence>
<evidence type="ECO:0000256" key="7">
    <source>
        <dbReference type="ARBA" id="ARBA00022692"/>
    </source>
</evidence>
<dbReference type="InterPro" id="IPR003660">
    <property type="entry name" value="HAMP_dom"/>
</dbReference>
<dbReference type="InterPro" id="IPR036890">
    <property type="entry name" value="HATPase_C_sf"/>
</dbReference>
<dbReference type="Gene3D" id="3.30.565.10">
    <property type="entry name" value="Histidine kinase-like ATPase, C-terminal domain"/>
    <property type="match status" value="1"/>
</dbReference>
<keyword evidence="10" id="KW-0067">ATP-binding</keyword>
<evidence type="ECO:0000256" key="2">
    <source>
        <dbReference type="ARBA" id="ARBA00004651"/>
    </source>
</evidence>
<dbReference type="SMART" id="SM00387">
    <property type="entry name" value="HATPase_c"/>
    <property type="match status" value="1"/>
</dbReference>
<proteinExistence type="predicted"/>
<dbReference type="CDD" id="cd00082">
    <property type="entry name" value="HisKA"/>
    <property type="match status" value="1"/>
</dbReference>
<dbReference type="SUPFAM" id="SSF158472">
    <property type="entry name" value="HAMP domain-like"/>
    <property type="match status" value="1"/>
</dbReference>
<evidence type="ECO:0000256" key="15">
    <source>
        <dbReference type="SAM" id="Phobius"/>
    </source>
</evidence>
<dbReference type="RefSeq" id="WP_013824321.1">
    <property type="nucleotide sequence ID" value="NC_015573.1"/>
</dbReference>
<evidence type="ECO:0000256" key="14">
    <source>
        <dbReference type="SAM" id="MobiDB-lite"/>
    </source>
</evidence>
<feature type="transmembrane region" description="Helical" evidence="15">
    <location>
        <begin position="12"/>
        <end position="33"/>
    </location>
</feature>
<dbReference type="Gene3D" id="6.10.340.10">
    <property type="match status" value="1"/>
</dbReference>
<keyword evidence="13 15" id="KW-0472">Membrane</keyword>
<keyword evidence="11 15" id="KW-1133">Transmembrane helix</keyword>
<feature type="compositionally biased region" description="Pro residues" evidence="14">
    <location>
        <begin position="61"/>
        <end position="72"/>
    </location>
</feature>
<dbReference type="PROSITE" id="PS50885">
    <property type="entry name" value="HAMP"/>
    <property type="match status" value="1"/>
</dbReference>
<evidence type="ECO:0000256" key="9">
    <source>
        <dbReference type="ARBA" id="ARBA00022777"/>
    </source>
</evidence>
<evidence type="ECO:0000313" key="18">
    <source>
        <dbReference type="EMBL" id="AEG16815.1"/>
    </source>
</evidence>
<dbReference type="GO" id="GO:0005524">
    <property type="term" value="F:ATP binding"/>
    <property type="evidence" value="ECO:0007669"/>
    <property type="project" value="UniProtKB-KW"/>
</dbReference>
<dbReference type="InterPro" id="IPR005467">
    <property type="entry name" value="His_kinase_dom"/>
</dbReference>
<keyword evidence="5" id="KW-0597">Phosphoprotein</keyword>
<dbReference type="InterPro" id="IPR003594">
    <property type="entry name" value="HATPase_dom"/>
</dbReference>
<feature type="region of interest" description="Disordered" evidence="14">
    <location>
        <begin position="48"/>
        <end position="74"/>
    </location>
</feature>
<name>A0AAU8PFJ9_DESK7</name>
<keyword evidence="9 18" id="KW-0418">Kinase</keyword>
<keyword evidence="12" id="KW-0902">Two-component regulatory system</keyword>
<comment type="catalytic activity">
    <reaction evidence="1">
        <text>ATP + protein L-histidine = ADP + protein N-phospho-L-histidine.</text>
        <dbReference type="EC" id="2.7.13.3"/>
    </reaction>
</comment>
<dbReference type="InterPro" id="IPR050398">
    <property type="entry name" value="HssS/ArlS-like"/>
</dbReference>
<dbReference type="PANTHER" id="PTHR45528">
    <property type="entry name" value="SENSOR HISTIDINE KINASE CPXA"/>
    <property type="match status" value="1"/>
</dbReference>
<dbReference type="Pfam" id="PF02518">
    <property type="entry name" value="HATPase_c"/>
    <property type="match status" value="1"/>
</dbReference>
<evidence type="ECO:0000256" key="8">
    <source>
        <dbReference type="ARBA" id="ARBA00022741"/>
    </source>
</evidence>
<evidence type="ECO:0000256" key="11">
    <source>
        <dbReference type="ARBA" id="ARBA00022989"/>
    </source>
</evidence>
<dbReference type="SUPFAM" id="SSF47384">
    <property type="entry name" value="Homodimeric domain of signal transducing histidine kinase"/>
    <property type="match status" value="1"/>
</dbReference>
<dbReference type="KEGG" id="dku:Desku_3330"/>
<feature type="domain" description="HAMP" evidence="17">
    <location>
        <begin position="186"/>
        <end position="238"/>
    </location>
</feature>
<dbReference type="SMART" id="SM00304">
    <property type="entry name" value="HAMP"/>
    <property type="match status" value="1"/>
</dbReference>
<dbReference type="InterPro" id="IPR003661">
    <property type="entry name" value="HisK_dim/P_dom"/>
</dbReference>
<feature type="domain" description="Histidine kinase" evidence="16">
    <location>
        <begin position="246"/>
        <end position="453"/>
    </location>
</feature>
<dbReference type="GO" id="GO:0000155">
    <property type="term" value="F:phosphorelay sensor kinase activity"/>
    <property type="evidence" value="ECO:0007669"/>
    <property type="project" value="InterPro"/>
</dbReference>
<dbReference type="CDD" id="cd06225">
    <property type="entry name" value="HAMP"/>
    <property type="match status" value="1"/>
</dbReference>
<dbReference type="EC" id="2.7.13.3" evidence="3"/>
<reference evidence="19" key="1">
    <citation type="submission" date="2011-05" db="EMBL/GenBank/DDBJ databases">
        <title>Complete sequence of Desulfotomaculum kuznetsovii DSM 6115.</title>
        <authorList>
            <person name="Lucas S."/>
            <person name="Han J."/>
            <person name="Lapidus A."/>
            <person name="Cheng J.-F."/>
            <person name="Goodwin L."/>
            <person name="Pitluck S."/>
            <person name="Peters L."/>
            <person name="Mikhailova N."/>
            <person name="Lu M."/>
            <person name="Saunders E."/>
            <person name="Han C."/>
            <person name="Tapia R."/>
            <person name="Land M."/>
            <person name="Hauser L."/>
            <person name="Kyrpides N."/>
            <person name="Ivanova N."/>
            <person name="Pagani I."/>
            <person name="Nazina T."/>
            <person name="Ivanova A."/>
            <person name="Parshina S."/>
            <person name="Kuever J."/>
            <person name="Muyzer G."/>
            <person name="Plugge C."/>
            <person name="Stams A."/>
            <person name="Woyke T."/>
        </authorList>
    </citation>
    <scope>NUCLEOTIDE SEQUENCE [LARGE SCALE GENOMIC DNA]</scope>
    <source>
        <strain evidence="19">DSM 6115 / VKM B-1805 / 17</strain>
    </source>
</reference>
<gene>
    <name evidence="18" type="ordered locus">Desku_3330</name>
</gene>
<dbReference type="GO" id="GO:0005886">
    <property type="term" value="C:plasma membrane"/>
    <property type="evidence" value="ECO:0007669"/>
    <property type="project" value="UniProtKB-SubCell"/>
</dbReference>
<evidence type="ECO:0000256" key="5">
    <source>
        <dbReference type="ARBA" id="ARBA00022553"/>
    </source>
</evidence>
<dbReference type="Pfam" id="PF00512">
    <property type="entry name" value="HisKA"/>
    <property type="match status" value="1"/>
</dbReference>
<evidence type="ECO:0000256" key="13">
    <source>
        <dbReference type="ARBA" id="ARBA00023136"/>
    </source>
</evidence>
<evidence type="ECO:0000259" key="16">
    <source>
        <dbReference type="PROSITE" id="PS50109"/>
    </source>
</evidence>
<keyword evidence="6" id="KW-0808">Transferase</keyword>
<keyword evidence="19" id="KW-1185">Reference proteome</keyword>
<dbReference type="AlphaFoldDB" id="A0AAU8PFJ9"/>
<dbReference type="Proteomes" id="UP000009229">
    <property type="component" value="Chromosome"/>
</dbReference>
<comment type="subcellular location">
    <subcellularLocation>
        <location evidence="2">Cell membrane</location>
        <topology evidence="2">Multi-pass membrane protein</topology>
    </subcellularLocation>
</comment>
<protein>
    <recommendedName>
        <fullName evidence="3">histidine kinase</fullName>
        <ecNumber evidence="3">2.7.13.3</ecNumber>
    </recommendedName>
</protein>